<protein>
    <recommendedName>
        <fullName evidence="6">Cryptochrome DASH</fullName>
    </recommendedName>
</protein>
<proteinExistence type="inferred from homology"/>
<dbReference type="Pfam" id="PF03441">
    <property type="entry name" value="FAD_binding_7"/>
    <property type="match status" value="1"/>
</dbReference>
<keyword evidence="3 5" id="KW-0274">FAD</keyword>
<evidence type="ECO:0000256" key="7">
    <source>
        <dbReference type="SAM" id="MobiDB-lite"/>
    </source>
</evidence>
<evidence type="ECO:0000256" key="2">
    <source>
        <dbReference type="ARBA" id="ARBA00022630"/>
    </source>
</evidence>
<dbReference type="PRINTS" id="PR00147">
    <property type="entry name" value="DNAPHOTLYASE"/>
</dbReference>
<dbReference type="AlphaFoldDB" id="A0A316ZFC2"/>
<dbReference type="Pfam" id="PF00875">
    <property type="entry name" value="DNA_photolyase"/>
    <property type="match status" value="1"/>
</dbReference>
<comment type="similarity">
    <text evidence="1 6">Belongs to the DNA photolyase class-1 family.</text>
</comment>
<feature type="domain" description="Photolyase/cryptochrome alpha/beta" evidence="8">
    <location>
        <begin position="5"/>
        <end position="171"/>
    </location>
</feature>
<dbReference type="Gene3D" id="1.10.579.10">
    <property type="entry name" value="DNA Cyclobutane Dipyrimidine Photolyase, subunit A, domain 3"/>
    <property type="match status" value="1"/>
</dbReference>
<dbReference type="NCBIfam" id="TIGR02765">
    <property type="entry name" value="crypto_DASH"/>
    <property type="match status" value="1"/>
</dbReference>
<feature type="compositionally biased region" description="Gly residues" evidence="7">
    <location>
        <begin position="561"/>
        <end position="571"/>
    </location>
</feature>
<feature type="binding site" evidence="5">
    <location>
        <begin position="308"/>
        <end position="312"/>
    </location>
    <ligand>
        <name>FAD</name>
        <dbReference type="ChEBI" id="CHEBI:57692"/>
    </ligand>
</feature>
<dbReference type="PANTHER" id="PTHR11455">
    <property type="entry name" value="CRYPTOCHROME"/>
    <property type="match status" value="1"/>
</dbReference>
<comment type="function">
    <text evidence="6">May have a photoreceptor function.</text>
</comment>
<evidence type="ECO:0000256" key="6">
    <source>
        <dbReference type="RuleBase" id="RU367151"/>
    </source>
</evidence>
<feature type="binding site" evidence="5">
    <location>
        <begin position="346"/>
        <end position="353"/>
    </location>
    <ligand>
        <name>FAD</name>
        <dbReference type="ChEBI" id="CHEBI:57692"/>
    </ligand>
</feature>
<feature type="compositionally biased region" description="Basic residues" evidence="7">
    <location>
        <begin position="550"/>
        <end position="560"/>
    </location>
</feature>
<dbReference type="GO" id="GO:0003684">
    <property type="term" value="F:damaged DNA binding"/>
    <property type="evidence" value="ECO:0007669"/>
    <property type="project" value="TreeGrafter"/>
</dbReference>
<dbReference type="SUPFAM" id="SSF52425">
    <property type="entry name" value="Cryptochrome/photolyase, N-terminal domain"/>
    <property type="match status" value="1"/>
</dbReference>
<keyword evidence="2 5" id="KW-0285">Flavoprotein</keyword>
<evidence type="ECO:0000259" key="8">
    <source>
        <dbReference type="PROSITE" id="PS51645"/>
    </source>
</evidence>
<dbReference type="EMBL" id="KZ819287">
    <property type="protein sequence ID" value="PWN99718.1"/>
    <property type="molecule type" value="Genomic_DNA"/>
</dbReference>
<feature type="region of interest" description="Disordered" evidence="7">
    <location>
        <begin position="520"/>
        <end position="580"/>
    </location>
</feature>
<dbReference type="RefSeq" id="XP_025599997.1">
    <property type="nucleotide sequence ID" value="XM_025744555.1"/>
</dbReference>
<evidence type="ECO:0000256" key="1">
    <source>
        <dbReference type="ARBA" id="ARBA00005862"/>
    </source>
</evidence>
<dbReference type="InterPro" id="IPR014133">
    <property type="entry name" value="Cry_DASH"/>
</dbReference>
<evidence type="ECO:0000256" key="3">
    <source>
        <dbReference type="ARBA" id="ARBA00022827"/>
    </source>
</evidence>
<evidence type="ECO:0000256" key="4">
    <source>
        <dbReference type="ARBA" id="ARBA00022991"/>
    </source>
</evidence>
<dbReference type="Gene3D" id="1.25.40.80">
    <property type="match status" value="1"/>
</dbReference>
<evidence type="ECO:0000313" key="9">
    <source>
        <dbReference type="EMBL" id="PWN99718.1"/>
    </source>
</evidence>
<dbReference type="SUPFAM" id="SSF48173">
    <property type="entry name" value="Cryptochrome/photolyase FAD-binding domain"/>
    <property type="match status" value="1"/>
</dbReference>
<dbReference type="InterPro" id="IPR005101">
    <property type="entry name" value="Cryptochr/Photolyase_FAD-bd"/>
</dbReference>
<sequence length="580" mass="64395">MAPRNVLLALLRNDLRLHDHPIFHLAADPTPAGAGFAQPVTHVLPVFVIDQAHVEVGGLPGIQKGGRSKLAQTRTAKFWRTGERKLEYLVNSLFDLKSSLRARNSDLSLWAGLPEVVVPQLVRQLQAGGDRVEGVWFGKEVNTEEVNTEKRLAAALSDLSVRLVQPFDRTLVHLDDLGFPIKDLPDVFTSFRKRVEGPEMYRLPVDPPEKFKPFPQVQLEDGPGCYALEGKEGLGEAKSTFEKLVAPLRENPGPIKSPRAREPPQQSAFPFTGGETEALKRLDHYLGAGRPGQKYKETRNGMLGVDYSTKFSAALAHGTISPRLIAKRAEDMDNGGRGGGYWVVFELLWRDYFQFVGLKYGSALFTLEGIEEELDSKAAKQKTQQWLAPDSFDNQDDAYVRWTQGRTGVPLIDANMLELAETGFMSNRGRQNVASFLTKDLYYDWRLGAEWFESMLSDYDPNSNWGNWQYVAGVGNDPRSSRQFNPIKQANDYDPTGSYVRAWLPQLRELPDNVVQHPWTAEQKPQDYPATPVVETPSWKAHYGGGRGGGRGRGRGRGGRGGRGGGGGRGARGQNKGRPA</sequence>
<dbReference type="GeneID" id="37272099"/>
<dbReference type="STRING" id="58919.A0A316ZFC2"/>
<dbReference type="InterPro" id="IPR006050">
    <property type="entry name" value="DNA_photolyase_N"/>
</dbReference>
<evidence type="ECO:0000256" key="5">
    <source>
        <dbReference type="PIRSR" id="PIRSR602081-1"/>
    </source>
</evidence>
<comment type="cofactor">
    <cofactor evidence="6">
        <name>(6R)-5,10-methylene-5,6,7,8-tetrahydrofolate</name>
        <dbReference type="ChEBI" id="CHEBI:15636"/>
    </cofactor>
    <text evidence="6">Binds 1 5,10-methenyltetrahydrofolate (MTHF) per subunit.</text>
</comment>
<feature type="binding site" evidence="5">
    <location>
        <begin position="458"/>
        <end position="460"/>
    </location>
    <ligand>
        <name>FAD</name>
        <dbReference type="ChEBI" id="CHEBI:57692"/>
    </ligand>
</feature>
<dbReference type="OrthoDB" id="435881at2759"/>
<name>A0A316ZFC2_9BASI</name>
<dbReference type="InterPro" id="IPR036155">
    <property type="entry name" value="Crypto/Photolyase_N_sf"/>
</dbReference>
<dbReference type="InterPro" id="IPR014729">
    <property type="entry name" value="Rossmann-like_a/b/a_fold"/>
</dbReference>
<feature type="region of interest" description="Disordered" evidence="7">
    <location>
        <begin position="249"/>
        <end position="272"/>
    </location>
</feature>
<dbReference type="Proteomes" id="UP000245946">
    <property type="component" value="Unassembled WGS sequence"/>
</dbReference>
<dbReference type="GO" id="GO:0003904">
    <property type="term" value="F:deoxyribodipyrimidine photo-lyase activity"/>
    <property type="evidence" value="ECO:0007669"/>
    <property type="project" value="TreeGrafter"/>
</dbReference>
<gene>
    <name evidence="9" type="ORF">FA09DRAFT_342676</name>
</gene>
<feature type="binding site" evidence="5">
    <location>
        <position position="295"/>
    </location>
    <ligand>
        <name>FAD</name>
        <dbReference type="ChEBI" id="CHEBI:57692"/>
    </ligand>
</feature>
<dbReference type="PROSITE" id="PS51645">
    <property type="entry name" value="PHR_CRY_ALPHA_BETA"/>
    <property type="match status" value="1"/>
</dbReference>
<organism evidence="9 10">
    <name type="scientific">Tilletiopsis washingtonensis</name>
    <dbReference type="NCBI Taxonomy" id="58919"/>
    <lineage>
        <taxon>Eukaryota</taxon>
        <taxon>Fungi</taxon>
        <taxon>Dikarya</taxon>
        <taxon>Basidiomycota</taxon>
        <taxon>Ustilaginomycotina</taxon>
        <taxon>Exobasidiomycetes</taxon>
        <taxon>Entylomatales</taxon>
        <taxon>Entylomatales incertae sedis</taxon>
        <taxon>Tilletiopsis</taxon>
    </lineage>
</organism>
<dbReference type="GO" id="GO:0071949">
    <property type="term" value="F:FAD binding"/>
    <property type="evidence" value="ECO:0007669"/>
    <property type="project" value="TreeGrafter"/>
</dbReference>
<comment type="cofactor">
    <cofactor evidence="5 6">
        <name>FAD</name>
        <dbReference type="ChEBI" id="CHEBI:57692"/>
    </cofactor>
    <text evidence="5 6">Binds 1 FAD per subunit.</text>
</comment>
<reference evidence="9 10" key="1">
    <citation type="journal article" date="2018" name="Mol. Biol. Evol.">
        <title>Broad Genomic Sampling Reveals a Smut Pathogenic Ancestry of the Fungal Clade Ustilaginomycotina.</title>
        <authorList>
            <person name="Kijpornyongpan T."/>
            <person name="Mondo S.J."/>
            <person name="Barry K."/>
            <person name="Sandor L."/>
            <person name="Lee J."/>
            <person name="Lipzen A."/>
            <person name="Pangilinan J."/>
            <person name="LaButti K."/>
            <person name="Hainaut M."/>
            <person name="Henrissat B."/>
            <person name="Grigoriev I.V."/>
            <person name="Spatafora J.W."/>
            <person name="Aime M.C."/>
        </authorList>
    </citation>
    <scope>NUCLEOTIDE SEQUENCE [LARGE SCALE GENOMIC DNA]</scope>
    <source>
        <strain evidence="9 10">MCA 4186</strain>
    </source>
</reference>
<dbReference type="GO" id="GO:0000719">
    <property type="term" value="P:photoreactive repair"/>
    <property type="evidence" value="ECO:0007669"/>
    <property type="project" value="TreeGrafter"/>
</dbReference>
<dbReference type="Gene3D" id="3.40.50.620">
    <property type="entry name" value="HUPs"/>
    <property type="match status" value="1"/>
</dbReference>
<dbReference type="InterPro" id="IPR036134">
    <property type="entry name" value="Crypto/Photolyase_FAD-like_sf"/>
</dbReference>
<keyword evidence="10" id="KW-1185">Reference proteome</keyword>
<dbReference type="PANTHER" id="PTHR11455:SF22">
    <property type="entry name" value="CRYPTOCHROME DASH"/>
    <property type="match status" value="1"/>
</dbReference>
<dbReference type="InterPro" id="IPR002081">
    <property type="entry name" value="Cryptochrome/DNA_photolyase_1"/>
</dbReference>
<evidence type="ECO:0000313" key="10">
    <source>
        <dbReference type="Proteomes" id="UP000245946"/>
    </source>
</evidence>
<keyword evidence="4 6" id="KW-0157">Chromophore</keyword>
<accession>A0A316ZFC2</accession>